<dbReference type="Proteomes" id="UP001150569">
    <property type="component" value="Unassembled WGS sequence"/>
</dbReference>
<sequence length="599" mass="66002">MHPDSADGSPDAYLSINQHFPSLSNILSQFDQRWTDTDPVHSSPAGLRSTHRPLSTMALTTPGKSSVLEQIPAYLRDTPYAAYVLRLPEAKRAAALPPGEWTKKEGTEPIALSNGNLQANYTGQGLRDADAASIRSNRPIPSQCGIYYFEVTITDKGHDGFIGIGLSHSTTAATRLPGWDNNSWGYHGDDGNCFSGSGSGRPYGPTFTTDDVIGCCLNLWNHRVFFTKNGVRLYIAFHGVKGVLYPTVGMRTREEKVLANFGAQPFLFDIEQYYLDEKRQLWAAINAGPAPPVSAGPPDCGLIAALRHTARPGDPDTLTADRPTERDLTNDLILSYFIHHGYRHTARAFAQNVLGTTPQRPGGPSAALQRILSDLDDQDNEITVRQQISQRLLAGDVDRALRLTQRHYPRVLPQNEAVHFQLRCQQFVELIKQAGGAQAVDMLDEEGETGWGSASDGETDPPRTNGKAAMDVDGDREDVEGQDSPRTAAQLLRRALRCGHRLQADYAQDPRPEVRETLVNIFSLLAYADPRASPMAHLLDEDRRRDLVHVLNEEILVSQHKPRVPPLELTVAQSKAVLNELINQGNPAANLIQLDRDLL</sequence>
<dbReference type="PROSITE" id="PS50188">
    <property type="entry name" value="B302_SPRY"/>
    <property type="match status" value="1"/>
</dbReference>
<name>A0A9W7ZS94_9FUNG</name>
<evidence type="ECO:0000259" key="3">
    <source>
        <dbReference type="PROSITE" id="PS50897"/>
    </source>
</evidence>
<reference evidence="4" key="1">
    <citation type="submission" date="2022-07" db="EMBL/GenBank/DDBJ databases">
        <title>Phylogenomic reconstructions and comparative analyses of Kickxellomycotina fungi.</title>
        <authorList>
            <person name="Reynolds N.K."/>
            <person name="Stajich J.E."/>
            <person name="Barry K."/>
            <person name="Grigoriev I.V."/>
            <person name="Crous P."/>
            <person name="Smith M.E."/>
        </authorList>
    </citation>
    <scope>NUCLEOTIDE SEQUENCE</scope>
    <source>
        <strain evidence="4">RSA 861</strain>
    </source>
</reference>
<dbReference type="Pfam" id="PF08513">
    <property type="entry name" value="LisH"/>
    <property type="match status" value="1"/>
</dbReference>
<dbReference type="Pfam" id="PF10607">
    <property type="entry name" value="CTLH"/>
    <property type="match status" value="1"/>
</dbReference>
<comment type="caution">
    <text evidence="4">The sequence shown here is derived from an EMBL/GenBank/DDBJ whole genome shotgun (WGS) entry which is preliminary data.</text>
</comment>
<dbReference type="EMBL" id="JANBPT010001243">
    <property type="protein sequence ID" value="KAJ1909205.1"/>
    <property type="molecule type" value="Genomic_DNA"/>
</dbReference>
<dbReference type="PROSITE" id="PS50897">
    <property type="entry name" value="CTLH"/>
    <property type="match status" value="1"/>
</dbReference>
<evidence type="ECO:0000313" key="4">
    <source>
        <dbReference type="EMBL" id="KAJ1909205.1"/>
    </source>
</evidence>
<feature type="domain" description="B30.2/SPRY" evidence="2">
    <location>
        <begin position="79"/>
        <end position="266"/>
    </location>
</feature>
<protein>
    <submittedName>
        <fullName evidence="4">Uncharacterized protein</fullName>
    </submittedName>
</protein>
<dbReference type="InterPro" id="IPR006594">
    <property type="entry name" value="LisH"/>
</dbReference>
<gene>
    <name evidence="4" type="ORF">IWQ60_011296</name>
</gene>
<dbReference type="InterPro" id="IPR024964">
    <property type="entry name" value="CTLH/CRA"/>
</dbReference>
<evidence type="ECO:0000256" key="1">
    <source>
        <dbReference type="SAM" id="MobiDB-lite"/>
    </source>
</evidence>
<organism evidence="4 5">
    <name type="scientific">Tieghemiomyces parasiticus</name>
    <dbReference type="NCBI Taxonomy" id="78921"/>
    <lineage>
        <taxon>Eukaryota</taxon>
        <taxon>Fungi</taxon>
        <taxon>Fungi incertae sedis</taxon>
        <taxon>Zoopagomycota</taxon>
        <taxon>Kickxellomycotina</taxon>
        <taxon>Dimargaritomycetes</taxon>
        <taxon>Dimargaritales</taxon>
        <taxon>Dimargaritaceae</taxon>
        <taxon>Tieghemiomyces</taxon>
    </lineage>
</organism>
<feature type="compositionally biased region" description="Acidic residues" evidence="1">
    <location>
        <begin position="472"/>
        <end position="481"/>
    </location>
</feature>
<dbReference type="SUPFAM" id="SSF49899">
    <property type="entry name" value="Concanavalin A-like lectins/glucanases"/>
    <property type="match status" value="1"/>
</dbReference>
<dbReference type="InterPro" id="IPR013320">
    <property type="entry name" value="ConA-like_dom_sf"/>
</dbReference>
<keyword evidence="5" id="KW-1185">Reference proteome</keyword>
<proteinExistence type="predicted"/>
<feature type="domain" description="CTLH" evidence="3">
    <location>
        <begin position="381"/>
        <end position="438"/>
    </location>
</feature>
<dbReference type="InterPro" id="IPR013144">
    <property type="entry name" value="CRA_dom"/>
</dbReference>
<dbReference type="InterPro" id="IPR003877">
    <property type="entry name" value="SPRY_dom"/>
</dbReference>
<feature type="region of interest" description="Disordered" evidence="1">
    <location>
        <begin position="446"/>
        <end position="484"/>
    </location>
</feature>
<evidence type="ECO:0000313" key="5">
    <source>
        <dbReference type="Proteomes" id="UP001150569"/>
    </source>
</evidence>
<dbReference type="InterPro" id="IPR050618">
    <property type="entry name" value="Ubq-SigPath_Reg"/>
</dbReference>
<dbReference type="InterPro" id="IPR001870">
    <property type="entry name" value="B30.2/SPRY"/>
</dbReference>
<feature type="region of interest" description="Disordered" evidence="1">
    <location>
        <begin position="35"/>
        <end position="58"/>
    </location>
</feature>
<dbReference type="OrthoDB" id="25503at2759"/>
<dbReference type="InterPro" id="IPR006595">
    <property type="entry name" value="CTLH_C"/>
</dbReference>
<dbReference type="AlphaFoldDB" id="A0A9W7ZS94"/>
<dbReference type="SMART" id="SM00449">
    <property type="entry name" value="SPRY"/>
    <property type="match status" value="1"/>
</dbReference>
<dbReference type="CDD" id="cd12909">
    <property type="entry name" value="SPRY_RanBP9_10"/>
    <property type="match status" value="1"/>
</dbReference>
<dbReference type="InterPro" id="IPR043136">
    <property type="entry name" value="B30.2/SPRY_sf"/>
</dbReference>
<dbReference type="PANTHER" id="PTHR12864">
    <property type="entry name" value="RAN BINDING PROTEIN 9-RELATED"/>
    <property type="match status" value="1"/>
</dbReference>
<evidence type="ECO:0000259" key="2">
    <source>
        <dbReference type="PROSITE" id="PS50188"/>
    </source>
</evidence>
<dbReference type="SMART" id="SM00668">
    <property type="entry name" value="CTLH"/>
    <property type="match status" value="1"/>
</dbReference>
<dbReference type="InterPro" id="IPR035782">
    <property type="entry name" value="SPRY_RanBP9/10"/>
</dbReference>
<dbReference type="PROSITE" id="PS50896">
    <property type="entry name" value="LISH"/>
    <property type="match status" value="1"/>
</dbReference>
<dbReference type="Pfam" id="PF00622">
    <property type="entry name" value="SPRY"/>
    <property type="match status" value="1"/>
</dbReference>
<accession>A0A9W7ZS94</accession>
<dbReference type="SMART" id="SM00757">
    <property type="entry name" value="CRA"/>
    <property type="match status" value="1"/>
</dbReference>
<dbReference type="Gene3D" id="2.60.120.920">
    <property type="match status" value="1"/>
</dbReference>